<dbReference type="EMBL" id="AQPH01000064">
    <property type="protein sequence ID" value="EPY00869.1"/>
    <property type="molecule type" value="Genomic_DNA"/>
</dbReference>
<protein>
    <recommendedName>
        <fullName evidence="5">Methyl-accepting chemotaxis protein</fullName>
    </recommendedName>
</protein>
<dbReference type="eggNOG" id="ENOG502ZP7B">
    <property type="taxonomic scope" value="Bacteria"/>
</dbReference>
<dbReference type="AlphaFoldDB" id="S9S879"/>
<dbReference type="SUPFAM" id="SSF57997">
    <property type="entry name" value="Tropomyosin"/>
    <property type="match status" value="1"/>
</dbReference>
<sequence>MTLSDFKEALATAGMVLAGTFTVLSPWVIAWLSKTFASKTKVDELAGQVAAMEQRLARGETRFVELEGAIKAATHAAREAKEAAEETAEAAKKVHGAEVTIARLEEKISGLAENLENIEHFTRLMVEGHMRIGGKS</sequence>
<evidence type="ECO:0000313" key="4">
    <source>
        <dbReference type="Proteomes" id="UP000015350"/>
    </source>
</evidence>
<keyword evidence="2" id="KW-0812">Transmembrane</keyword>
<keyword evidence="2" id="KW-0472">Membrane</keyword>
<evidence type="ECO:0000313" key="3">
    <source>
        <dbReference type="EMBL" id="EPY00869.1"/>
    </source>
</evidence>
<evidence type="ECO:0000256" key="1">
    <source>
        <dbReference type="SAM" id="Coils"/>
    </source>
</evidence>
<dbReference type="RefSeq" id="WP_021133072.1">
    <property type="nucleotide sequence ID" value="NZ_AQPH01000064.1"/>
</dbReference>
<comment type="caution">
    <text evidence="3">The sequence shown here is derived from an EMBL/GenBank/DDBJ whole genome shotgun (WGS) entry which is preliminary data.</text>
</comment>
<organism evidence="3 4">
    <name type="scientific">Magnetospirillum fulvum MGU-K5</name>
    <dbReference type="NCBI Taxonomy" id="1316936"/>
    <lineage>
        <taxon>Bacteria</taxon>
        <taxon>Pseudomonadati</taxon>
        <taxon>Pseudomonadota</taxon>
        <taxon>Alphaproteobacteria</taxon>
        <taxon>Rhodospirillales</taxon>
        <taxon>Rhodospirillaceae</taxon>
        <taxon>Magnetospirillum</taxon>
    </lineage>
</organism>
<evidence type="ECO:0008006" key="5">
    <source>
        <dbReference type="Google" id="ProtNLM"/>
    </source>
</evidence>
<dbReference type="STRING" id="1316936.K678_13915"/>
<accession>S9S879</accession>
<name>S9S879_MAGFU</name>
<reference evidence="3 4" key="1">
    <citation type="submission" date="2013-04" db="EMBL/GenBank/DDBJ databases">
        <authorList>
            <person name="Kuznetsov B."/>
            <person name="Ivanovsky R."/>
        </authorList>
    </citation>
    <scope>NUCLEOTIDE SEQUENCE [LARGE SCALE GENOMIC DNA]</scope>
    <source>
        <strain evidence="3 4">MGU-K5</strain>
    </source>
</reference>
<feature type="transmembrane region" description="Helical" evidence="2">
    <location>
        <begin position="12"/>
        <end position="32"/>
    </location>
</feature>
<keyword evidence="1" id="KW-0175">Coiled coil</keyword>
<gene>
    <name evidence="3" type="ORF">K678_13915</name>
</gene>
<proteinExistence type="predicted"/>
<feature type="coiled-coil region" evidence="1">
    <location>
        <begin position="42"/>
        <end position="121"/>
    </location>
</feature>
<evidence type="ECO:0000256" key="2">
    <source>
        <dbReference type="SAM" id="Phobius"/>
    </source>
</evidence>
<dbReference type="Proteomes" id="UP000015350">
    <property type="component" value="Unassembled WGS sequence"/>
</dbReference>
<keyword evidence="2" id="KW-1133">Transmembrane helix</keyword>